<dbReference type="AlphaFoldDB" id="A0A226EJG7"/>
<sequence length="381" mass="43406">MFTTKVVEMIGKIIKILEASMLFPFIWDTKSNTLDVTKSKYSRVFSIIFFSYYPSYILFSACQLYRAVNDKSLNASVMDISWICMYGVAYYVAGEGVVGPFLKKYEQANLFRKIVNFDKILSDLNVKDNAVRRLNAEKLAVLLSKSHVIGFFSLLFLIFIVIITKPKAAQFFYSVYPGHDFMSFMVFLSAEMFTRSINLAGMMLMQAWFILSVAFLTIGISTVRKCSNFVSRKVSMYRCLFLINQFHNQCYVFTMIPSRIGFFGSFSVGLAVILIRLDHAITGAEYFICLYAFLIFMITSFLFLHISGKVFKDSCDLGDALLAEGWKSRSKLIRKMAKSLRPFGVRLGTIRTLSYAALSAFYITLVSILTTVLNAFPPHEM</sequence>
<keyword evidence="1" id="KW-1133">Transmembrane helix</keyword>
<protein>
    <recommendedName>
        <fullName evidence="4">Gustatory receptor</fullName>
    </recommendedName>
</protein>
<dbReference type="EMBL" id="LNIX01000003">
    <property type="protein sequence ID" value="OXA56696.1"/>
    <property type="molecule type" value="Genomic_DNA"/>
</dbReference>
<accession>A0A226EJG7</accession>
<feature type="transmembrane region" description="Helical" evidence="1">
    <location>
        <begin position="260"/>
        <end position="277"/>
    </location>
</feature>
<gene>
    <name evidence="2" type="ORF">Fcan01_06889</name>
</gene>
<evidence type="ECO:0000313" key="3">
    <source>
        <dbReference type="Proteomes" id="UP000198287"/>
    </source>
</evidence>
<feature type="transmembrane region" description="Helical" evidence="1">
    <location>
        <begin position="80"/>
        <end position="102"/>
    </location>
</feature>
<keyword evidence="1" id="KW-0812">Transmembrane</keyword>
<feature type="transmembrane region" description="Helical" evidence="1">
    <location>
        <begin position="44"/>
        <end position="68"/>
    </location>
</feature>
<name>A0A226EJG7_FOLCA</name>
<keyword evidence="1" id="KW-0472">Membrane</keyword>
<organism evidence="2 3">
    <name type="scientific">Folsomia candida</name>
    <name type="common">Springtail</name>
    <dbReference type="NCBI Taxonomy" id="158441"/>
    <lineage>
        <taxon>Eukaryota</taxon>
        <taxon>Metazoa</taxon>
        <taxon>Ecdysozoa</taxon>
        <taxon>Arthropoda</taxon>
        <taxon>Hexapoda</taxon>
        <taxon>Collembola</taxon>
        <taxon>Entomobryomorpha</taxon>
        <taxon>Isotomoidea</taxon>
        <taxon>Isotomidae</taxon>
        <taxon>Proisotominae</taxon>
        <taxon>Folsomia</taxon>
    </lineage>
</organism>
<feature type="transmembrane region" description="Helical" evidence="1">
    <location>
        <begin position="283"/>
        <end position="304"/>
    </location>
</feature>
<keyword evidence="3" id="KW-1185">Reference proteome</keyword>
<evidence type="ECO:0000256" key="1">
    <source>
        <dbReference type="SAM" id="Phobius"/>
    </source>
</evidence>
<dbReference type="Proteomes" id="UP000198287">
    <property type="component" value="Unassembled WGS sequence"/>
</dbReference>
<feature type="transmembrane region" description="Helical" evidence="1">
    <location>
        <begin position="355"/>
        <end position="376"/>
    </location>
</feature>
<comment type="caution">
    <text evidence="2">The sequence shown here is derived from an EMBL/GenBank/DDBJ whole genome shotgun (WGS) entry which is preliminary data.</text>
</comment>
<proteinExistence type="predicted"/>
<evidence type="ECO:0008006" key="4">
    <source>
        <dbReference type="Google" id="ProtNLM"/>
    </source>
</evidence>
<feature type="transmembrane region" description="Helical" evidence="1">
    <location>
        <begin position="202"/>
        <end position="223"/>
    </location>
</feature>
<reference evidence="2 3" key="1">
    <citation type="submission" date="2015-12" db="EMBL/GenBank/DDBJ databases">
        <title>The genome of Folsomia candida.</title>
        <authorList>
            <person name="Faddeeva A."/>
            <person name="Derks M.F."/>
            <person name="Anvar Y."/>
            <person name="Smit S."/>
            <person name="Van Straalen N."/>
            <person name="Roelofs D."/>
        </authorList>
    </citation>
    <scope>NUCLEOTIDE SEQUENCE [LARGE SCALE GENOMIC DNA]</scope>
    <source>
        <strain evidence="2 3">VU population</strain>
        <tissue evidence="2">Whole body</tissue>
    </source>
</reference>
<evidence type="ECO:0000313" key="2">
    <source>
        <dbReference type="EMBL" id="OXA56696.1"/>
    </source>
</evidence>
<feature type="transmembrane region" description="Helical" evidence="1">
    <location>
        <begin position="142"/>
        <end position="164"/>
    </location>
</feature>